<evidence type="ECO:0000313" key="3">
    <source>
        <dbReference type="Proteomes" id="UP000539313"/>
    </source>
</evidence>
<sequence length="202" mass="21015">MVGNRPEHLPGVHMNTSTVRKAAASALAVAALVTVGASAASAEPAEAAKPPRVSLTGSARLHYAAAPRDDVRVSFDTHATYPEWGQNPVPGAVRGTMRISHEFAGHGITGWAEARVDCVVATGGVALVTGDVIRHSDTFAGWEGKRIGFTVVDAGPRDQVGFTGPVDDLGACFGEMPKQSPAPVMVAQQGGFKLKHDLPPVY</sequence>
<feature type="signal peptide" evidence="1">
    <location>
        <begin position="1"/>
        <end position="39"/>
    </location>
</feature>
<keyword evidence="3" id="KW-1185">Reference proteome</keyword>
<evidence type="ECO:0000256" key="1">
    <source>
        <dbReference type="SAM" id="SignalP"/>
    </source>
</evidence>
<accession>A0A7W3RBK1</accession>
<feature type="chain" id="PRO_5039241665" evidence="1">
    <location>
        <begin position="40"/>
        <end position="202"/>
    </location>
</feature>
<proteinExistence type="predicted"/>
<name>A0A7W3RBK1_9ACTN</name>
<organism evidence="2 3">
    <name type="scientific">Thermomonospora cellulosilytica</name>
    <dbReference type="NCBI Taxonomy" id="1411118"/>
    <lineage>
        <taxon>Bacteria</taxon>
        <taxon>Bacillati</taxon>
        <taxon>Actinomycetota</taxon>
        <taxon>Actinomycetes</taxon>
        <taxon>Streptosporangiales</taxon>
        <taxon>Thermomonosporaceae</taxon>
        <taxon>Thermomonospora</taxon>
    </lineage>
</organism>
<dbReference type="Proteomes" id="UP000539313">
    <property type="component" value="Unassembled WGS sequence"/>
</dbReference>
<dbReference type="AlphaFoldDB" id="A0A7W3RBK1"/>
<keyword evidence="1" id="KW-0732">Signal</keyword>
<evidence type="ECO:0000313" key="2">
    <source>
        <dbReference type="EMBL" id="MBA9006839.1"/>
    </source>
</evidence>
<comment type="caution">
    <text evidence="2">The sequence shown here is derived from an EMBL/GenBank/DDBJ whole genome shotgun (WGS) entry which is preliminary data.</text>
</comment>
<reference evidence="2 3" key="1">
    <citation type="submission" date="2020-08" db="EMBL/GenBank/DDBJ databases">
        <title>Sequencing the genomes of 1000 actinobacteria strains.</title>
        <authorList>
            <person name="Klenk H.-P."/>
        </authorList>
    </citation>
    <scope>NUCLEOTIDE SEQUENCE [LARGE SCALE GENOMIC DNA]</scope>
    <source>
        <strain evidence="2 3">DSM 45823</strain>
    </source>
</reference>
<dbReference type="EMBL" id="JACJII010000001">
    <property type="protein sequence ID" value="MBA9006839.1"/>
    <property type="molecule type" value="Genomic_DNA"/>
</dbReference>
<gene>
    <name evidence="2" type="ORF">HNR21_005721</name>
</gene>
<protein>
    <submittedName>
        <fullName evidence="2">Uncharacterized protein</fullName>
    </submittedName>
</protein>